<keyword evidence="5 9" id="KW-0067">ATP-binding</keyword>
<dbReference type="GO" id="GO:0005634">
    <property type="term" value="C:nucleus"/>
    <property type="evidence" value="ECO:0007669"/>
    <property type="project" value="UniProtKB-SubCell"/>
</dbReference>
<dbReference type="PROSITE" id="PS00039">
    <property type="entry name" value="DEAD_ATP_HELICASE"/>
    <property type="match status" value="1"/>
</dbReference>
<sequence length="472" mass="53634">MDNQYSSDSDPDEELEKYKSRLMSSINRKAESKNGPALKELDDSENETNDDKHSITFEDLGVSPELCRACKQLGWKRPTKIQIEAIPVALQGKDIIGLAETGSGKTAAFTIPILQKLLEKPQRLFSLILTPTRELSLQIKEQLLSLGSEIGLDVCLILGGLDMVTQALQLSKKPHIIVGSPGRIADHLQNTKGFSLETIKFLVLDEADRILSIDFDDSLNKIIQSLPKDRITYLYSATMTSKLSKLQKVTLIKPVQININTKYHTNDLLIQKYLLIPLKFKFTYLACVLWKFPQSTCMIFCNTCLTSQKVTLFLQNLSFKSICLHGKLTQIQRLNSLNSFKTGLKNILVVTDVGSRGLDIPFVDLVINFDVPQTSKDYIHRVGRTARAGKSGLSVTFITQYDIESFQRIEYTLDKKLEEFSEITENEMYDKHETCSNSLRNAEMDYKNKFQLIRKNNKNQKYNKSKLKLLRS</sequence>
<keyword evidence="4 9" id="KW-0347">Helicase</keyword>
<feature type="region of interest" description="Disordered" evidence="10">
    <location>
        <begin position="1"/>
        <end position="52"/>
    </location>
</feature>
<keyword evidence="2 9" id="KW-0547">Nucleotide-binding</keyword>
<evidence type="ECO:0000256" key="2">
    <source>
        <dbReference type="ARBA" id="ARBA00022741"/>
    </source>
</evidence>
<evidence type="ECO:0000256" key="5">
    <source>
        <dbReference type="ARBA" id="ARBA00022840"/>
    </source>
</evidence>
<reference evidence="13" key="1">
    <citation type="submission" date="2022-07" db="EMBL/GenBank/DDBJ databases">
        <title>Evaluation of T. orientalis genome assembly methods using nanopore sequencing and analysis of variation between genomes.</title>
        <authorList>
            <person name="Yam J."/>
            <person name="Micallef M.L."/>
            <person name="Liu M."/>
            <person name="Djordjevic S.P."/>
            <person name="Bogema D.R."/>
            <person name="Jenkins C."/>
        </authorList>
    </citation>
    <scope>NUCLEOTIDE SEQUENCE</scope>
    <source>
        <strain evidence="13">Goon Nure</strain>
    </source>
</reference>
<name>A0A976MBZ6_THEOR</name>
<dbReference type="SUPFAM" id="SSF52540">
    <property type="entry name" value="P-loop containing nucleoside triphosphate hydrolases"/>
    <property type="match status" value="2"/>
</dbReference>
<dbReference type="InterPro" id="IPR044765">
    <property type="entry name" value="DDX47/Rrp3_DEADc"/>
</dbReference>
<proteinExistence type="inferred from homology"/>
<dbReference type="AlphaFoldDB" id="A0A976MBZ6"/>
<keyword evidence="6" id="KW-0694">RNA-binding</keyword>
<dbReference type="SMART" id="SM00487">
    <property type="entry name" value="DEXDc"/>
    <property type="match status" value="1"/>
</dbReference>
<dbReference type="CDD" id="cd18787">
    <property type="entry name" value="SF2_C_DEAD"/>
    <property type="match status" value="1"/>
</dbReference>
<evidence type="ECO:0000313" key="13">
    <source>
        <dbReference type="EMBL" id="UKK01830.2"/>
    </source>
</evidence>
<dbReference type="GO" id="GO:0003724">
    <property type="term" value="F:RNA helicase activity"/>
    <property type="evidence" value="ECO:0007669"/>
    <property type="project" value="UniProtKB-EC"/>
</dbReference>
<evidence type="ECO:0000259" key="11">
    <source>
        <dbReference type="SMART" id="SM00487"/>
    </source>
</evidence>
<dbReference type="GO" id="GO:0005524">
    <property type="term" value="F:ATP binding"/>
    <property type="evidence" value="ECO:0007669"/>
    <property type="project" value="UniProtKB-KW"/>
</dbReference>
<feature type="domain" description="Helicase C-terminal" evidence="12">
    <location>
        <begin position="308"/>
        <end position="389"/>
    </location>
</feature>
<dbReference type="CDD" id="cd17954">
    <property type="entry name" value="DEADc_DDX47"/>
    <property type="match status" value="1"/>
</dbReference>
<protein>
    <submittedName>
        <fullName evidence="13">ATP-dependent RNA helicase</fullName>
        <ecNumber evidence="13">3.6.4.13</ecNumber>
    </submittedName>
</protein>
<dbReference type="Proteomes" id="UP000244811">
    <property type="component" value="Chromosome 2"/>
</dbReference>
<evidence type="ECO:0000256" key="6">
    <source>
        <dbReference type="ARBA" id="ARBA00022884"/>
    </source>
</evidence>
<dbReference type="Pfam" id="PF00270">
    <property type="entry name" value="DEAD"/>
    <property type="match status" value="1"/>
</dbReference>
<evidence type="ECO:0000256" key="7">
    <source>
        <dbReference type="ARBA" id="ARBA00023242"/>
    </source>
</evidence>
<evidence type="ECO:0000256" key="4">
    <source>
        <dbReference type="ARBA" id="ARBA00022806"/>
    </source>
</evidence>
<dbReference type="InterPro" id="IPR001650">
    <property type="entry name" value="Helicase_C-like"/>
</dbReference>
<dbReference type="Gene3D" id="3.40.50.300">
    <property type="entry name" value="P-loop containing nucleotide triphosphate hydrolases"/>
    <property type="match status" value="2"/>
</dbReference>
<dbReference type="PANTHER" id="PTHR47959:SF20">
    <property type="entry name" value="RNA HELICASE"/>
    <property type="match status" value="1"/>
</dbReference>
<accession>A0A976MBZ6</accession>
<dbReference type="GO" id="GO:0016787">
    <property type="term" value="F:hydrolase activity"/>
    <property type="evidence" value="ECO:0007669"/>
    <property type="project" value="UniProtKB-KW"/>
</dbReference>
<dbReference type="EMBL" id="CP056071">
    <property type="protein sequence ID" value="UKK01830.2"/>
    <property type="molecule type" value="Genomic_DNA"/>
</dbReference>
<comment type="similarity">
    <text evidence="8">Belongs to the DEAD box helicase family. DDX47/RRP3 subfamily.</text>
</comment>
<dbReference type="GO" id="GO:0005829">
    <property type="term" value="C:cytosol"/>
    <property type="evidence" value="ECO:0007669"/>
    <property type="project" value="TreeGrafter"/>
</dbReference>
<evidence type="ECO:0000259" key="12">
    <source>
        <dbReference type="SMART" id="SM00490"/>
    </source>
</evidence>
<evidence type="ECO:0000256" key="1">
    <source>
        <dbReference type="ARBA" id="ARBA00004123"/>
    </source>
</evidence>
<comment type="subcellular location">
    <subcellularLocation>
        <location evidence="1">Nucleus</location>
    </subcellularLocation>
</comment>
<evidence type="ECO:0000256" key="10">
    <source>
        <dbReference type="SAM" id="MobiDB-lite"/>
    </source>
</evidence>
<feature type="domain" description="Helicase ATP-binding" evidence="11">
    <location>
        <begin position="74"/>
        <end position="272"/>
    </location>
</feature>
<dbReference type="InterPro" id="IPR000629">
    <property type="entry name" value="RNA-helicase_DEAD-box_CS"/>
</dbReference>
<dbReference type="GO" id="GO:0003723">
    <property type="term" value="F:RNA binding"/>
    <property type="evidence" value="ECO:0007669"/>
    <property type="project" value="UniProtKB-KW"/>
</dbReference>
<dbReference type="Pfam" id="PF00271">
    <property type="entry name" value="Helicase_C"/>
    <property type="match status" value="1"/>
</dbReference>
<dbReference type="InterPro" id="IPR050079">
    <property type="entry name" value="DEAD_box_RNA_helicase"/>
</dbReference>
<keyword evidence="7" id="KW-0539">Nucleus</keyword>
<evidence type="ECO:0000313" key="14">
    <source>
        <dbReference type="Proteomes" id="UP000244811"/>
    </source>
</evidence>
<dbReference type="InterPro" id="IPR014001">
    <property type="entry name" value="Helicase_ATP-bd"/>
</dbReference>
<dbReference type="PANTHER" id="PTHR47959">
    <property type="entry name" value="ATP-DEPENDENT RNA HELICASE RHLE-RELATED"/>
    <property type="match status" value="1"/>
</dbReference>
<evidence type="ECO:0000256" key="9">
    <source>
        <dbReference type="RuleBase" id="RU000492"/>
    </source>
</evidence>
<dbReference type="SMART" id="SM00490">
    <property type="entry name" value="HELICc"/>
    <property type="match status" value="1"/>
</dbReference>
<dbReference type="EC" id="3.6.4.13" evidence="13"/>
<gene>
    <name evidence="13" type="ORF">MACK_001183</name>
</gene>
<organism evidence="13 14">
    <name type="scientific">Theileria orientalis</name>
    <dbReference type="NCBI Taxonomy" id="68886"/>
    <lineage>
        <taxon>Eukaryota</taxon>
        <taxon>Sar</taxon>
        <taxon>Alveolata</taxon>
        <taxon>Apicomplexa</taxon>
        <taxon>Aconoidasida</taxon>
        <taxon>Piroplasmida</taxon>
        <taxon>Theileriidae</taxon>
        <taxon>Theileria</taxon>
    </lineage>
</organism>
<dbReference type="InterPro" id="IPR011545">
    <property type="entry name" value="DEAD/DEAH_box_helicase_dom"/>
</dbReference>
<evidence type="ECO:0000256" key="8">
    <source>
        <dbReference type="ARBA" id="ARBA00024350"/>
    </source>
</evidence>
<evidence type="ECO:0000256" key="3">
    <source>
        <dbReference type="ARBA" id="ARBA00022801"/>
    </source>
</evidence>
<keyword evidence="3 9" id="KW-0378">Hydrolase</keyword>
<dbReference type="InterPro" id="IPR027417">
    <property type="entry name" value="P-loop_NTPase"/>
</dbReference>